<gene>
    <name evidence="1" type="ORF">METZ01_LOCUS383235</name>
</gene>
<name>A0A382U9F1_9ZZZZ</name>
<reference evidence="1" key="1">
    <citation type="submission" date="2018-05" db="EMBL/GenBank/DDBJ databases">
        <authorList>
            <person name="Lanie J.A."/>
            <person name="Ng W.-L."/>
            <person name="Kazmierczak K.M."/>
            <person name="Andrzejewski T.M."/>
            <person name="Davidsen T.M."/>
            <person name="Wayne K.J."/>
            <person name="Tettelin H."/>
            <person name="Glass J.I."/>
            <person name="Rusch D."/>
            <person name="Podicherti R."/>
            <person name="Tsui H.-C.T."/>
            <person name="Winkler M.E."/>
        </authorList>
    </citation>
    <scope>NUCLEOTIDE SEQUENCE</scope>
</reference>
<organism evidence="1">
    <name type="scientific">marine metagenome</name>
    <dbReference type="NCBI Taxonomy" id="408172"/>
    <lineage>
        <taxon>unclassified sequences</taxon>
        <taxon>metagenomes</taxon>
        <taxon>ecological metagenomes</taxon>
    </lineage>
</organism>
<feature type="non-terminal residue" evidence="1">
    <location>
        <position position="197"/>
    </location>
</feature>
<protein>
    <submittedName>
        <fullName evidence="1">Uncharacterized protein</fullName>
    </submittedName>
</protein>
<sequence>MDWTDSYNRSELAYSAENMINQLITEMHFLKLTVHSENNLTLNEVGMLYRWPLYVGINTFLERLVRTLYDRDRGLETRYNEVNCDYVLFKNITDACINYYNNVSQNTHLLNKLSKVLSENFDLELNVINLKLYKVETNKTGIYKRKYTFQSGLRFLKRQLINVYSSLRRTFKKSSIAYEESKWMNLIFPIEARIIEL</sequence>
<dbReference type="EMBL" id="UINC01142190">
    <property type="protein sequence ID" value="SVD30381.1"/>
    <property type="molecule type" value="Genomic_DNA"/>
</dbReference>
<evidence type="ECO:0000313" key="1">
    <source>
        <dbReference type="EMBL" id="SVD30381.1"/>
    </source>
</evidence>
<proteinExistence type="predicted"/>
<accession>A0A382U9F1</accession>
<dbReference type="AlphaFoldDB" id="A0A382U9F1"/>